<feature type="domain" description="Solute-binding protein family 3/N-terminal" evidence="10">
    <location>
        <begin position="489"/>
        <end position="711"/>
    </location>
</feature>
<feature type="transmembrane region" description="Helical" evidence="9">
    <location>
        <begin position="20"/>
        <end position="39"/>
    </location>
</feature>
<dbReference type="PANTHER" id="PTHR35936:SF19">
    <property type="entry name" value="AMINO-ACID-BINDING PROTEIN YXEM-RELATED"/>
    <property type="match status" value="1"/>
</dbReference>
<feature type="transmembrane region" description="Helical" evidence="9">
    <location>
        <begin position="220"/>
        <end position="247"/>
    </location>
</feature>
<feature type="transmembrane region" description="Helical" evidence="9">
    <location>
        <begin position="51"/>
        <end position="71"/>
    </location>
</feature>
<evidence type="ECO:0000259" key="10">
    <source>
        <dbReference type="SMART" id="SM00062"/>
    </source>
</evidence>
<dbReference type="Gene3D" id="3.40.190.10">
    <property type="entry name" value="Periplasmic binding protein-like II"/>
    <property type="match status" value="2"/>
</dbReference>
<feature type="transmembrane region" description="Helical" evidence="9">
    <location>
        <begin position="187"/>
        <end position="208"/>
    </location>
</feature>
<dbReference type="SUPFAM" id="SSF53850">
    <property type="entry name" value="Periplasmic binding protein-like II"/>
    <property type="match status" value="1"/>
</dbReference>
<evidence type="ECO:0000256" key="1">
    <source>
        <dbReference type="ARBA" id="ARBA00004141"/>
    </source>
</evidence>
<evidence type="ECO:0000256" key="3">
    <source>
        <dbReference type="ARBA" id="ARBA00010333"/>
    </source>
</evidence>
<dbReference type="Gene3D" id="1.10.3860.10">
    <property type="entry name" value="Sodium:dicarboxylate symporter"/>
    <property type="match status" value="1"/>
</dbReference>
<organism evidence="11 12">
    <name type="scientific">Bythopirellula goksoeyrii</name>
    <dbReference type="NCBI Taxonomy" id="1400387"/>
    <lineage>
        <taxon>Bacteria</taxon>
        <taxon>Pseudomonadati</taxon>
        <taxon>Planctomycetota</taxon>
        <taxon>Planctomycetia</taxon>
        <taxon>Pirellulales</taxon>
        <taxon>Lacipirellulaceae</taxon>
        <taxon>Bythopirellula</taxon>
    </lineage>
</organism>
<feature type="transmembrane region" description="Helical" evidence="9">
    <location>
        <begin position="311"/>
        <end position="329"/>
    </location>
</feature>
<keyword evidence="8 9" id="KW-0472">Membrane</keyword>
<evidence type="ECO:0000313" key="11">
    <source>
        <dbReference type="EMBL" id="QEG35230.1"/>
    </source>
</evidence>
<dbReference type="Proteomes" id="UP000323917">
    <property type="component" value="Chromosome"/>
</dbReference>
<dbReference type="InterPro" id="IPR018313">
    <property type="entry name" value="SBP_3_CS"/>
</dbReference>
<dbReference type="EMBL" id="CP042913">
    <property type="protein sequence ID" value="QEG35230.1"/>
    <property type="molecule type" value="Genomic_DNA"/>
</dbReference>
<name>A0A5B9QC96_9BACT</name>
<dbReference type="PANTHER" id="PTHR35936">
    <property type="entry name" value="MEMBRANE-BOUND LYTIC MUREIN TRANSGLYCOSYLASE F"/>
    <property type="match status" value="1"/>
</dbReference>
<evidence type="ECO:0000256" key="8">
    <source>
        <dbReference type="ARBA" id="ARBA00023136"/>
    </source>
</evidence>
<comment type="subcellular location">
    <subcellularLocation>
        <location evidence="2">Cell envelope</location>
    </subcellularLocation>
    <subcellularLocation>
        <location evidence="1">Membrane</location>
        <topology evidence="1">Multi-pass membrane protein</topology>
    </subcellularLocation>
</comment>
<feature type="transmembrane region" description="Helical" evidence="9">
    <location>
        <begin position="411"/>
        <end position="436"/>
    </location>
</feature>
<keyword evidence="6" id="KW-0732">Signal</keyword>
<protein>
    <submittedName>
        <fullName evidence="11">Cyclohexadienyl dehydratase</fullName>
    </submittedName>
</protein>
<proteinExistence type="inferred from homology"/>
<evidence type="ECO:0000256" key="6">
    <source>
        <dbReference type="ARBA" id="ARBA00022729"/>
    </source>
</evidence>
<dbReference type="InterPro" id="IPR001991">
    <property type="entry name" value="Na-dicarboxylate_symporter"/>
</dbReference>
<keyword evidence="4" id="KW-0813">Transport</keyword>
<dbReference type="OrthoDB" id="9791339at2"/>
<feature type="transmembrane region" description="Helical" evidence="9">
    <location>
        <begin position="83"/>
        <end position="112"/>
    </location>
</feature>
<comment type="similarity">
    <text evidence="3">Belongs to the bacterial solute-binding protein 3 family.</text>
</comment>
<dbReference type="CDD" id="cd13530">
    <property type="entry name" value="PBP2_peptides_like"/>
    <property type="match status" value="1"/>
</dbReference>
<reference evidence="11 12" key="1">
    <citation type="submission" date="2019-08" db="EMBL/GenBank/DDBJ databases">
        <title>Deep-cultivation of Planctomycetes and their phenomic and genomic characterization uncovers novel biology.</title>
        <authorList>
            <person name="Wiegand S."/>
            <person name="Jogler M."/>
            <person name="Boedeker C."/>
            <person name="Pinto D."/>
            <person name="Vollmers J."/>
            <person name="Rivas-Marin E."/>
            <person name="Kohn T."/>
            <person name="Peeters S.H."/>
            <person name="Heuer A."/>
            <person name="Rast P."/>
            <person name="Oberbeckmann S."/>
            <person name="Bunk B."/>
            <person name="Jeske O."/>
            <person name="Meyerdierks A."/>
            <person name="Storesund J.E."/>
            <person name="Kallscheuer N."/>
            <person name="Luecker S."/>
            <person name="Lage O.M."/>
            <person name="Pohl T."/>
            <person name="Merkel B.J."/>
            <person name="Hornburger P."/>
            <person name="Mueller R.-W."/>
            <person name="Bruemmer F."/>
            <person name="Labrenz M."/>
            <person name="Spormann A.M."/>
            <person name="Op den Camp H."/>
            <person name="Overmann J."/>
            <person name="Amann R."/>
            <person name="Jetten M.S.M."/>
            <person name="Mascher T."/>
            <person name="Medema M.H."/>
            <person name="Devos D.P."/>
            <person name="Kaster A.-K."/>
            <person name="Ovreas L."/>
            <person name="Rohde M."/>
            <person name="Galperin M.Y."/>
            <person name="Jogler C."/>
        </authorList>
    </citation>
    <scope>NUCLEOTIDE SEQUENCE [LARGE SCALE GENOMIC DNA]</scope>
    <source>
        <strain evidence="11 12">Pr1d</strain>
    </source>
</reference>
<dbReference type="PROSITE" id="PS01039">
    <property type="entry name" value="SBP_BACTERIAL_3"/>
    <property type="match status" value="1"/>
</dbReference>
<dbReference type="GO" id="GO:0016020">
    <property type="term" value="C:membrane"/>
    <property type="evidence" value="ECO:0007669"/>
    <property type="project" value="UniProtKB-SubCell"/>
</dbReference>
<evidence type="ECO:0000256" key="7">
    <source>
        <dbReference type="ARBA" id="ARBA00022989"/>
    </source>
</evidence>
<accession>A0A5B9QC96</accession>
<keyword evidence="7 9" id="KW-1133">Transmembrane helix</keyword>
<dbReference type="InterPro" id="IPR001638">
    <property type="entry name" value="Solute-binding_3/MltF_N"/>
</dbReference>
<dbReference type="KEGG" id="bgok:Pr1d_25240"/>
<evidence type="ECO:0000256" key="9">
    <source>
        <dbReference type="SAM" id="Phobius"/>
    </source>
</evidence>
<gene>
    <name evidence="11" type="primary">pheC</name>
    <name evidence="11" type="ORF">Pr1d_25240</name>
</gene>
<keyword evidence="12" id="KW-1185">Reference proteome</keyword>
<sequence>MNTPPQKTSTEERTPRSGYMGLWIALGLLLGILCGVFFGEYCEKLDVIGKAYVGLLQMTVLPYLVFSLIAKMGRLDVDRAKKLGVAALTVLLAMGLIGVLLIVLVSCILPAIKGASFYSPSLNRYEIGDSDALAQFVPTNIFRSLADEYVPAVVVFCLFFGCSLMLVRGKEQLLDFLDVCSDAIGRVNLFLIRLAPLGLFALSAAAAGTIRIEELSRLQAYLIMFTIACVIAAFGVLPLIVCSFTEIRYRDLFHAAQEPLLTVIATGKLFVVLPQIAEKCEQLLKKDEDSTTDIGETTPGVLVPLAYSVPHLGKLFAFIFVSFGAWYVGRGLSPSQTAGMAATGTLSSFASPLITIPYQLDQFHLPQDLMALFILPGFATTRLADVVGVLHLMVVTILVTKILQKRLRVNWWTLAASTLLLFACTCTAFAVSRWYLATTTPEYDLDQRLLAMEIADPYADVQVYQSRDDVTVRPPSQLPTLERVKAENLLRVGYHPDHLPFSFFNNQQHLVGLDVELMHRLAESLGVKLEFVPFSYNTVSEQLETGEIDIALGGLIVNLERLKTVGFTQPYQTATIAIVVPDHRRGEFDTWNNSEMPTTLRLGVVYKDMAVVARRKLPDAEIVVIDSIGSFFDQNQQNLDGLIMAAEEGATWNVLYPEHTVVTPRPIVRRPVAMAVRPDDVQWVRFLDGWLEFERLDGAVDSLRSFWIEGDGAKQRSPRWSVVRDVLHWLP</sequence>
<feature type="transmembrane region" description="Helical" evidence="9">
    <location>
        <begin position="149"/>
        <end position="167"/>
    </location>
</feature>
<evidence type="ECO:0000313" key="12">
    <source>
        <dbReference type="Proteomes" id="UP000323917"/>
    </source>
</evidence>
<evidence type="ECO:0000256" key="5">
    <source>
        <dbReference type="ARBA" id="ARBA00022692"/>
    </source>
</evidence>
<dbReference type="AlphaFoldDB" id="A0A5B9QC96"/>
<dbReference type="GO" id="GO:0015293">
    <property type="term" value="F:symporter activity"/>
    <property type="evidence" value="ECO:0007669"/>
    <property type="project" value="InterPro"/>
</dbReference>
<dbReference type="InterPro" id="IPR036458">
    <property type="entry name" value="Na:dicarbo_symporter_sf"/>
</dbReference>
<dbReference type="SUPFAM" id="SSF118215">
    <property type="entry name" value="Proton glutamate symport protein"/>
    <property type="match status" value="1"/>
</dbReference>
<feature type="transmembrane region" description="Helical" evidence="9">
    <location>
        <begin position="372"/>
        <end position="399"/>
    </location>
</feature>
<evidence type="ECO:0000256" key="4">
    <source>
        <dbReference type="ARBA" id="ARBA00022448"/>
    </source>
</evidence>
<dbReference type="Pfam" id="PF00375">
    <property type="entry name" value="SDF"/>
    <property type="match status" value="1"/>
</dbReference>
<evidence type="ECO:0000256" key="2">
    <source>
        <dbReference type="ARBA" id="ARBA00004196"/>
    </source>
</evidence>
<keyword evidence="5 9" id="KW-0812">Transmembrane</keyword>
<dbReference type="GO" id="GO:0030313">
    <property type="term" value="C:cell envelope"/>
    <property type="evidence" value="ECO:0007669"/>
    <property type="project" value="UniProtKB-SubCell"/>
</dbReference>
<dbReference type="SMART" id="SM00062">
    <property type="entry name" value="PBPb"/>
    <property type="match status" value="1"/>
</dbReference>
<dbReference type="Pfam" id="PF00497">
    <property type="entry name" value="SBP_bac_3"/>
    <property type="match status" value="1"/>
</dbReference>